<keyword evidence="2" id="KW-1185">Reference proteome</keyword>
<protein>
    <submittedName>
        <fullName evidence="1">Uncharacterized protein</fullName>
    </submittedName>
</protein>
<comment type="caution">
    <text evidence="1">The sequence shown here is derived from an EMBL/GenBank/DDBJ whole genome shotgun (WGS) entry which is preliminary data.</text>
</comment>
<evidence type="ECO:0000313" key="2">
    <source>
        <dbReference type="Proteomes" id="UP000824120"/>
    </source>
</evidence>
<dbReference type="AlphaFoldDB" id="A0A9J5ZAH6"/>
<dbReference type="EMBL" id="JACXVP010000004">
    <property type="protein sequence ID" value="KAG5609987.1"/>
    <property type="molecule type" value="Genomic_DNA"/>
</dbReference>
<sequence length="163" mass="18013">MELPTLKRSRNMVKSDALTNKQIKKLNEKLLMSDSVEHIESLRATQALTGSMNTLVPRYLVLSGFESEVRRKVGLATPMGFRAYDISGVYLFPGGESCEGYGSFLETFIDRGKSVHHFTEADIPSRPIRPMVVASQFQGGSAIGFGAYGRQSSGHYVIDYLKA</sequence>
<name>A0A9J5ZAH6_SOLCO</name>
<dbReference type="Proteomes" id="UP000824120">
    <property type="component" value="Chromosome 4"/>
</dbReference>
<organism evidence="1 2">
    <name type="scientific">Solanum commersonii</name>
    <name type="common">Commerson's wild potato</name>
    <name type="synonym">Commerson's nightshade</name>
    <dbReference type="NCBI Taxonomy" id="4109"/>
    <lineage>
        <taxon>Eukaryota</taxon>
        <taxon>Viridiplantae</taxon>
        <taxon>Streptophyta</taxon>
        <taxon>Embryophyta</taxon>
        <taxon>Tracheophyta</taxon>
        <taxon>Spermatophyta</taxon>
        <taxon>Magnoliopsida</taxon>
        <taxon>eudicotyledons</taxon>
        <taxon>Gunneridae</taxon>
        <taxon>Pentapetalae</taxon>
        <taxon>asterids</taxon>
        <taxon>lamiids</taxon>
        <taxon>Solanales</taxon>
        <taxon>Solanaceae</taxon>
        <taxon>Solanoideae</taxon>
        <taxon>Solaneae</taxon>
        <taxon>Solanum</taxon>
    </lineage>
</organism>
<reference evidence="1 2" key="1">
    <citation type="submission" date="2020-09" db="EMBL/GenBank/DDBJ databases">
        <title>De no assembly of potato wild relative species, Solanum commersonii.</title>
        <authorList>
            <person name="Cho K."/>
        </authorList>
    </citation>
    <scope>NUCLEOTIDE SEQUENCE [LARGE SCALE GENOMIC DNA]</scope>
    <source>
        <strain evidence="1">LZ3.2</strain>
        <tissue evidence="1">Leaf</tissue>
    </source>
</reference>
<gene>
    <name evidence="1" type="ORF">H5410_021268</name>
</gene>
<proteinExistence type="predicted"/>
<accession>A0A9J5ZAH6</accession>
<evidence type="ECO:0000313" key="1">
    <source>
        <dbReference type="EMBL" id="KAG5609987.1"/>
    </source>
</evidence>